<feature type="non-terminal residue" evidence="2">
    <location>
        <position position="1"/>
    </location>
</feature>
<evidence type="ECO:0000313" key="3">
    <source>
        <dbReference type="Proteomes" id="UP000714275"/>
    </source>
</evidence>
<feature type="region of interest" description="Disordered" evidence="1">
    <location>
        <begin position="57"/>
        <end position="196"/>
    </location>
</feature>
<dbReference type="EMBL" id="JABBWD010000046">
    <property type="protein sequence ID" value="KAG1773679.1"/>
    <property type="molecule type" value="Genomic_DNA"/>
</dbReference>
<protein>
    <submittedName>
        <fullName evidence="2">Uncharacterized protein</fullName>
    </submittedName>
</protein>
<dbReference type="OrthoDB" id="2641610at2759"/>
<gene>
    <name evidence="2" type="ORF">EV702DRAFT_1200812</name>
</gene>
<name>A0A9P6ZP11_9AGAM</name>
<sequence length="196" mass="21900">MAPHRSSRGKYNYTEKALTSGSQCPHCGNMFKAQGFKRHESVCKQRDAVAREAFNQEYERDQQKPAIARHKKSRQTIAMEPAAGPSHVNADDSANPEPQIQASFAGPNNFDVGNEGVRSPVLSDVSMATGSNPGPNIPHQPAVNIERPQDFKIEFHPRSGREPLYQRFEEFGVTPETQAPPVDETPWRPFRSRGDF</sequence>
<evidence type="ECO:0000256" key="1">
    <source>
        <dbReference type="SAM" id="MobiDB-lite"/>
    </source>
</evidence>
<feature type="compositionally biased region" description="Basic and acidic residues" evidence="1">
    <location>
        <begin position="147"/>
        <end position="161"/>
    </location>
</feature>
<comment type="caution">
    <text evidence="2">The sequence shown here is derived from an EMBL/GenBank/DDBJ whole genome shotgun (WGS) entry which is preliminary data.</text>
</comment>
<organism evidence="2 3">
    <name type="scientific">Suillus placidus</name>
    <dbReference type="NCBI Taxonomy" id="48579"/>
    <lineage>
        <taxon>Eukaryota</taxon>
        <taxon>Fungi</taxon>
        <taxon>Dikarya</taxon>
        <taxon>Basidiomycota</taxon>
        <taxon>Agaricomycotina</taxon>
        <taxon>Agaricomycetes</taxon>
        <taxon>Agaricomycetidae</taxon>
        <taxon>Boletales</taxon>
        <taxon>Suillineae</taxon>
        <taxon>Suillaceae</taxon>
        <taxon>Suillus</taxon>
    </lineage>
</organism>
<keyword evidence="3" id="KW-1185">Reference proteome</keyword>
<accession>A0A9P6ZP11</accession>
<proteinExistence type="predicted"/>
<dbReference type="AlphaFoldDB" id="A0A9P6ZP11"/>
<evidence type="ECO:0000313" key="2">
    <source>
        <dbReference type="EMBL" id="KAG1773679.1"/>
    </source>
</evidence>
<reference evidence="2" key="1">
    <citation type="journal article" date="2020" name="New Phytol.">
        <title>Comparative genomics reveals dynamic genome evolution in host specialist ectomycorrhizal fungi.</title>
        <authorList>
            <person name="Lofgren L.A."/>
            <person name="Nguyen N.H."/>
            <person name="Vilgalys R."/>
            <person name="Ruytinx J."/>
            <person name="Liao H.L."/>
            <person name="Branco S."/>
            <person name="Kuo A."/>
            <person name="LaButti K."/>
            <person name="Lipzen A."/>
            <person name="Andreopoulos W."/>
            <person name="Pangilinan J."/>
            <person name="Riley R."/>
            <person name="Hundley H."/>
            <person name="Na H."/>
            <person name="Barry K."/>
            <person name="Grigoriev I.V."/>
            <person name="Stajich J.E."/>
            <person name="Kennedy P.G."/>
        </authorList>
    </citation>
    <scope>NUCLEOTIDE SEQUENCE</scope>
    <source>
        <strain evidence="2">DOB743</strain>
    </source>
</reference>
<dbReference type="Proteomes" id="UP000714275">
    <property type="component" value="Unassembled WGS sequence"/>
</dbReference>